<feature type="coiled-coil region" evidence="5">
    <location>
        <begin position="201"/>
        <end position="231"/>
    </location>
</feature>
<feature type="transmembrane region" description="Helical" evidence="6">
    <location>
        <begin position="177"/>
        <end position="201"/>
    </location>
</feature>
<dbReference type="SUPFAM" id="SSF55874">
    <property type="entry name" value="ATPase domain of HSP90 chaperone/DNA topoisomerase II/histidine kinase"/>
    <property type="match status" value="1"/>
</dbReference>
<dbReference type="SMART" id="SM00388">
    <property type="entry name" value="HisKA"/>
    <property type="match status" value="1"/>
</dbReference>
<evidence type="ECO:0000256" key="4">
    <source>
        <dbReference type="PROSITE-ProRule" id="PRU00169"/>
    </source>
</evidence>
<keyword evidence="5" id="KW-0175">Coiled coil</keyword>
<keyword evidence="6" id="KW-0812">Transmembrane</keyword>
<reference evidence="9" key="1">
    <citation type="submission" date="2023-04" db="EMBL/GenBank/DDBJ databases">
        <title>Sphingomonas sp. MAHUQ-71 isolated from rice field.</title>
        <authorList>
            <person name="Huq M.A."/>
        </authorList>
    </citation>
    <scope>NUCLEOTIDE SEQUENCE</scope>
    <source>
        <strain evidence="9">MAHUQ-71</strain>
    </source>
</reference>
<proteinExistence type="predicted"/>
<dbReference type="InterPro" id="IPR001789">
    <property type="entry name" value="Sig_transdc_resp-reg_receiver"/>
</dbReference>
<dbReference type="PROSITE" id="PS50110">
    <property type="entry name" value="RESPONSE_REGULATORY"/>
    <property type="match status" value="1"/>
</dbReference>
<evidence type="ECO:0000313" key="9">
    <source>
        <dbReference type="EMBL" id="MDH7638172.1"/>
    </source>
</evidence>
<dbReference type="Gene3D" id="3.30.565.10">
    <property type="entry name" value="Histidine kinase-like ATPase, C-terminal domain"/>
    <property type="match status" value="1"/>
</dbReference>
<dbReference type="SMART" id="SM00448">
    <property type="entry name" value="REC"/>
    <property type="match status" value="1"/>
</dbReference>
<dbReference type="SUPFAM" id="SSF52172">
    <property type="entry name" value="CheY-like"/>
    <property type="match status" value="1"/>
</dbReference>
<dbReference type="PRINTS" id="PR00344">
    <property type="entry name" value="BCTRLSENSOR"/>
</dbReference>
<evidence type="ECO:0000256" key="1">
    <source>
        <dbReference type="ARBA" id="ARBA00000085"/>
    </source>
</evidence>
<comment type="caution">
    <text evidence="9">The sequence shown here is derived from an EMBL/GenBank/DDBJ whole genome shotgun (WGS) entry which is preliminary data.</text>
</comment>
<dbReference type="InterPro" id="IPR007891">
    <property type="entry name" value="CHASE3"/>
</dbReference>
<keyword evidence="10" id="KW-1185">Reference proteome</keyword>
<dbReference type="InterPro" id="IPR011006">
    <property type="entry name" value="CheY-like_superfamily"/>
</dbReference>
<dbReference type="Pfam" id="PF00072">
    <property type="entry name" value="Response_reg"/>
    <property type="match status" value="1"/>
</dbReference>
<name>A0ABT6MYY5_9SPHN</name>
<dbReference type="InterPro" id="IPR036890">
    <property type="entry name" value="HATPase_C_sf"/>
</dbReference>
<keyword evidence="6" id="KW-0472">Membrane</keyword>
<dbReference type="SUPFAM" id="SSF47384">
    <property type="entry name" value="Homodimeric domain of signal transducing histidine kinase"/>
    <property type="match status" value="1"/>
</dbReference>
<comment type="catalytic activity">
    <reaction evidence="1">
        <text>ATP + protein L-histidine = ADP + protein N-phospho-L-histidine.</text>
        <dbReference type="EC" id="2.7.13.3"/>
    </reaction>
</comment>
<gene>
    <name evidence="9" type="ORF">QGN17_05470</name>
</gene>
<sequence length="612" mass="66787">MLTHRSFRALVPLGLGFVLLIASAVAAIWLSARQEAAVGWVSHTLEVENRINLIGSLITDAESGQRGYLLTGQSIYLAPYQAAVARIPAELDALREGTADNPRERQNLDDLRPAVQQKLSELGGSIALAHLGRGRDAVAVARTDTGRRYMVEVRAVLARMVSEENRLLADRVKSLRWFTIAARAALFVSAALVLILAYFAVRDASRRLAALERANQKLTKEIEDRHSAESQVRQLQKMEAVGQLTGGIAHDFNNMLAIVIGSLDIARRRLTGSEHPKIAQCLDNASEGAERAATLTARLLAFSRQQPLEPKVLDTNKLVGGMSEMLRRTLGERVQVETVLAGGLWRICADAAQIESALVNLAVNARDAMPDGGKLTIETGNCELDERYAAAHDEVTAGQYVMLSVTDTGTGMPDSVIERAFEPFYTTKGVGRGTGLGLSQVFGFIKQSRGHIKIYSEIGRGTTIKLYLPRHIGEETLALTAAERSELPRGQSDEIILVVEDEAQVRHMTVDALRELGYTVVQAGDGNQALEQLALQPRIDLLFTDIVMPGMTGRELADRASRERPNLKILYTTGYTRNAIVHNGIVDYGVAFVAKPFSIEALAKKVRDVLDG</sequence>
<dbReference type="CDD" id="cd00082">
    <property type="entry name" value="HisKA"/>
    <property type="match status" value="1"/>
</dbReference>
<dbReference type="Gene3D" id="3.40.50.2300">
    <property type="match status" value="1"/>
</dbReference>
<evidence type="ECO:0000259" key="8">
    <source>
        <dbReference type="PROSITE" id="PS50110"/>
    </source>
</evidence>
<organism evidence="9 10">
    <name type="scientific">Sphingomonas oryzagri</name>
    <dbReference type="NCBI Taxonomy" id="3042314"/>
    <lineage>
        <taxon>Bacteria</taxon>
        <taxon>Pseudomonadati</taxon>
        <taxon>Pseudomonadota</taxon>
        <taxon>Alphaproteobacteria</taxon>
        <taxon>Sphingomonadales</taxon>
        <taxon>Sphingomonadaceae</taxon>
        <taxon>Sphingomonas</taxon>
    </lineage>
</organism>
<evidence type="ECO:0000256" key="6">
    <source>
        <dbReference type="SAM" id="Phobius"/>
    </source>
</evidence>
<keyword evidence="6" id="KW-1133">Transmembrane helix</keyword>
<dbReference type="CDD" id="cd19410">
    <property type="entry name" value="HK9-like_sensor"/>
    <property type="match status" value="1"/>
</dbReference>
<protein>
    <recommendedName>
        <fullName evidence="2">histidine kinase</fullName>
        <ecNumber evidence="2">2.7.13.3</ecNumber>
    </recommendedName>
</protein>
<feature type="domain" description="Response regulatory" evidence="8">
    <location>
        <begin position="495"/>
        <end position="610"/>
    </location>
</feature>
<dbReference type="SMART" id="SM00387">
    <property type="entry name" value="HATPase_c"/>
    <property type="match status" value="1"/>
</dbReference>
<dbReference type="InterPro" id="IPR005467">
    <property type="entry name" value="His_kinase_dom"/>
</dbReference>
<dbReference type="Gene3D" id="1.10.287.130">
    <property type="match status" value="1"/>
</dbReference>
<dbReference type="Proteomes" id="UP001160625">
    <property type="component" value="Unassembled WGS sequence"/>
</dbReference>
<feature type="modified residue" description="4-aspartylphosphate" evidence="4">
    <location>
        <position position="545"/>
    </location>
</feature>
<dbReference type="InterPro" id="IPR003594">
    <property type="entry name" value="HATPase_dom"/>
</dbReference>
<evidence type="ECO:0000259" key="7">
    <source>
        <dbReference type="PROSITE" id="PS50109"/>
    </source>
</evidence>
<accession>A0ABT6MYY5</accession>
<keyword evidence="3 4" id="KW-0597">Phosphoprotein</keyword>
<dbReference type="EMBL" id="JARYGZ010000001">
    <property type="protein sequence ID" value="MDH7638172.1"/>
    <property type="molecule type" value="Genomic_DNA"/>
</dbReference>
<dbReference type="CDD" id="cd16919">
    <property type="entry name" value="HATPase_CckA-like"/>
    <property type="match status" value="1"/>
</dbReference>
<evidence type="ECO:0000313" key="10">
    <source>
        <dbReference type="Proteomes" id="UP001160625"/>
    </source>
</evidence>
<evidence type="ECO:0000256" key="3">
    <source>
        <dbReference type="ARBA" id="ARBA00022553"/>
    </source>
</evidence>
<dbReference type="InterPro" id="IPR036097">
    <property type="entry name" value="HisK_dim/P_sf"/>
</dbReference>
<evidence type="ECO:0000256" key="5">
    <source>
        <dbReference type="SAM" id="Coils"/>
    </source>
</evidence>
<dbReference type="PANTHER" id="PTHR43065">
    <property type="entry name" value="SENSOR HISTIDINE KINASE"/>
    <property type="match status" value="1"/>
</dbReference>
<dbReference type="InterPro" id="IPR003661">
    <property type="entry name" value="HisK_dim/P_dom"/>
</dbReference>
<dbReference type="InterPro" id="IPR004358">
    <property type="entry name" value="Sig_transdc_His_kin-like_C"/>
</dbReference>
<feature type="domain" description="Histidine kinase" evidence="7">
    <location>
        <begin position="247"/>
        <end position="472"/>
    </location>
</feature>
<dbReference type="Pfam" id="PF05227">
    <property type="entry name" value="CHASE3"/>
    <property type="match status" value="1"/>
</dbReference>
<dbReference type="PROSITE" id="PS50109">
    <property type="entry name" value="HIS_KIN"/>
    <property type="match status" value="1"/>
</dbReference>
<evidence type="ECO:0000256" key="2">
    <source>
        <dbReference type="ARBA" id="ARBA00012438"/>
    </source>
</evidence>
<dbReference type="EC" id="2.7.13.3" evidence="2"/>
<dbReference type="RefSeq" id="WP_281043487.1">
    <property type="nucleotide sequence ID" value="NZ_JARYGZ010000001.1"/>
</dbReference>
<dbReference type="Pfam" id="PF02518">
    <property type="entry name" value="HATPase_c"/>
    <property type="match status" value="1"/>
</dbReference>
<dbReference type="PANTHER" id="PTHR43065:SF49">
    <property type="entry name" value="HISTIDINE KINASE"/>
    <property type="match status" value="1"/>
</dbReference>